<evidence type="ECO:0000313" key="23">
    <source>
        <dbReference type="EMBL" id="KAG0312147.1"/>
    </source>
</evidence>
<dbReference type="GO" id="GO:0003697">
    <property type="term" value="F:single-stranded DNA binding"/>
    <property type="evidence" value="ECO:0007669"/>
    <property type="project" value="InterPro"/>
</dbReference>
<comment type="subcellular location">
    <subcellularLocation>
        <location evidence="2">Nucleus</location>
    </subcellularLocation>
</comment>
<evidence type="ECO:0000256" key="10">
    <source>
        <dbReference type="ARBA" id="ARBA00022771"/>
    </source>
</evidence>
<dbReference type="PROSITE" id="PS00518">
    <property type="entry name" value="ZF_RING_1"/>
    <property type="match status" value="1"/>
</dbReference>
<dbReference type="GO" id="GO:0097505">
    <property type="term" value="C:Rad6-Rad18 complex"/>
    <property type="evidence" value="ECO:0007669"/>
    <property type="project" value="TreeGrafter"/>
</dbReference>
<dbReference type="GO" id="GO:0008270">
    <property type="term" value="F:zinc ion binding"/>
    <property type="evidence" value="ECO:0007669"/>
    <property type="project" value="UniProtKB-KW"/>
</dbReference>
<dbReference type="PROSITE" id="PS50800">
    <property type="entry name" value="SAP"/>
    <property type="match status" value="1"/>
</dbReference>
<reference evidence="23" key="1">
    <citation type="journal article" date="2020" name="Fungal Divers.">
        <title>Resolving the Mortierellaceae phylogeny through synthesis of multi-gene phylogenetics and phylogenomics.</title>
        <authorList>
            <person name="Vandepol N."/>
            <person name="Liber J."/>
            <person name="Desiro A."/>
            <person name="Na H."/>
            <person name="Kennedy M."/>
            <person name="Barry K."/>
            <person name="Grigoriev I.V."/>
            <person name="Miller A.N."/>
            <person name="O'Donnell K."/>
            <person name="Stajich J.E."/>
            <person name="Bonito G."/>
        </authorList>
    </citation>
    <scope>NUCLEOTIDE SEQUENCE</scope>
    <source>
        <strain evidence="23">REB-010B</strain>
    </source>
</reference>
<dbReference type="EMBL" id="JAAAIP010000837">
    <property type="protein sequence ID" value="KAG0312147.1"/>
    <property type="molecule type" value="Genomic_DNA"/>
</dbReference>
<dbReference type="GO" id="GO:0005634">
    <property type="term" value="C:nucleus"/>
    <property type="evidence" value="ECO:0007669"/>
    <property type="project" value="UniProtKB-SubCell"/>
</dbReference>
<evidence type="ECO:0000256" key="17">
    <source>
        <dbReference type="ARBA" id="ARBA00074353"/>
    </source>
</evidence>
<dbReference type="FunFam" id="3.30.40.10:FF:000172">
    <property type="entry name" value="E3 ubiquitin-protein ligase RAD18"/>
    <property type="match status" value="1"/>
</dbReference>
<dbReference type="OrthoDB" id="9049620at2759"/>
<keyword evidence="15" id="KW-0539">Nucleus</keyword>
<dbReference type="SMART" id="SM00734">
    <property type="entry name" value="ZnF_Rad18"/>
    <property type="match status" value="1"/>
</dbReference>
<evidence type="ECO:0000256" key="6">
    <source>
        <dbReference type="ARBA" id="ARBA00015551"/>
    </source>
</evidence>
<evidence type="ECO:0000256" key="11">
    <source>
        <dbReference type="ARBA" id="ARBA00022786"/>
    </source>
</evidence>
<dbReference type="GO" id="GO:0006281">
    <property type="term" value="P:DNA repair"/>
    <property type="evidence" value="ECO:0007669"/>
    <property type="project" value="UniProtKB-KW"/>
</dbReference>
<evidence type="ECO:0000256" key="14">
    <source>
        <dbReference type="ARBA" id="ARBA00023204"/>
    </source>
</evidence>
<dbReference type="InterPro" id="IPR039577">
    <property type="entry name" value="Rad18"/>
</dbReference>
<evidence type="ECO:0000256" key="13">
    <source>
        <dbReference type="ARBA" id="ARBA00023125"/>
    </source>
</evidence>
<comment type="catalytic activity">
    <reaction evidence="1">
        <text>S-ubiquitinyl-[E2 ubiquitin-conjugating enzyme]-L-cysteine + [acceptor protein]-L-lysine = [E2 ubiquitin-conjugating enzyme]-L-cysteine + N(6)-ubiquitinyl-[acceptor protein]-L-lysine.</text>
        <dbReference type="EC" id="2.3.2.27"/>
    </reaction>
</comment>
<comment type="similarity">
    <text evidence="4">Belongs to the RAD18 family.</text>
</comment>
<keyword evidence="11" id="KW-0833">Ubl conjugation pathway</keyword>
<keyword evidence="24" id="KW-1185">Reference proteome</keyword>
<dbReference type="PROSITE" id="PS50089">
    <property type="entry name" value="ZF_RING_2"/>
    <property type="match status" value="1"/>
</dbReference>
<evidence type="ECO:0000259" key="22">
    <source>
        <dbReference type="PROSITE" id="PS50800"/>
    </source>
</evidence>
<feature type="region of interest" description="Disordered" evidence="20">
    <location>
        <begin position="308"/>
        <end position="355"/>
    </location>
</feature>
<keyword evidence="9" id="KW-0227">DNA damage</keyword>
<proteinExistence type="inferred from homology"/>
<evidence type="ECO:0000256" key="1">
    <source>
        <dbReference type="ARBA" id="ARBA00000900"/>
    </source>
</evidence>
<dbReference type="PANTHER" id="PTHR14134">
    <property type="entry name" value="E3 UBIQUITIN-PROTEIN LIGASE RAD18"/>
    <property type="match status" value="1"/>
</dbReference>
<accession>A0A9P6R6A4</accession>
<dbReference type="AlphaFoldDB" id="A0A9P6R6A4"/>
<keyword evidence="14" id="KW-0234">DNA repair</keyword>
<comment type="caution">
    <text evidence="23">The sequence shown here is derived from an EMBL/GenBank/DDBJ whole genome shotgun (WGS) entry which is preliminary data.</text>
</comment>
<dbReference type="InterPro" id="IPR017907">
    <property type="entry name" value="Znf_RING_CS"/>
</dbReference>
<dbReference type="Proteomes" id="UP000738325">
    <property type="component" value="Unassembled WGS sequence"/>
</dbReference>
<keyword evidence="13" id="KW-0238">DNA-binding</keyword>
<feature type="domain" description="RING-type" evidence="21">
    <location>
        <begin position="27"/>
        <end position="65"/>
    </location>
</feature>
<keyword evidence="8" id="KW-0479">Metal-binding</keyword>
<protein>
    <recommendedName>
        <fullName evidence="6">Postreplication repair E3 ubiquitin-protein ligase RAD18</fullName>
        <ecNumber evidence="5">2.3.2.27</ecNumber>
    </recommendedName>
    <alternativeName>
        <fullName evidence="17">Postreplication repair E3 ubiquitin-protein ligase rad18</fullName>
    </alternativeName>
    <alternativeName>
        <fullName evidence="16 18">RING-type E3 ubiquitin transferase RAD18</fullName>
    </alternativeName>
</protein>
<keyword evidence="12" id="KW-0862">Zinc</keyword>
<feature type="compositionally biased region" description="Low complexity" evidence="20">
    <location>
        <begin position="319"/>
        <end position="332"/>
    </location>
</feature>
<keyword evidence="7" id="KW-0808">Transferase</keyword>
<evidence type="ECO:0000256" key="20">
    <source>
        <dbReference type="SAM" id="MobiDB-lite"/>
    </source>
</evidence>
<comment type="pathway">
    <text evidence="3">Protein modification; protein ubiquitination.</text>
</comment>
<dbReference type="GO" id="GO:0061630">
    <property type="term" value="F:ubiquitin protein ligase activity"/>
    <property type="evidence" value="ECO:0007669"/>
    <property type="project" value="UniProtKB-EC"/>
</dbReference>
<dbReference type="Pfam" id="PF13923">
    <property type="entry name" value="zf-C3HC4_2"/>
    <property type="match status" value="1"/>
</dbReference>
<dbReference type="SMART" id="SM00513">
    <property type="entry name" value="SAP"/>
    <property type="match status" value="1"/>
</dbReference>
<evidence type="ECO:0000256" key="9">
    <source>
        <dbReference type="ARBA" id="ARBA00022763"/>
    </source>
</evidence>
<feature type="domain" description="SAP" evidence="22">
    <location>
        <begin position="383"/>
        <end position="417"/>
    </location>
</feature>
<dbReference type="SMART" id="SM00184">
    <property type="entry name" value="RING"/>
    <property type="match status" value="1"/>
</dbReference>
<evidence type="ECO:0000259" key="21">
    <source>
        <dbReference type="PROSITE" id="PS50089"/>
    </source>
</evidence>
<evidence type="ECO:0000256" key="15">
    <source>
        <dbReference type="ARBA" id="ARBA00023242"/>
    </source>
</evidence>
<evidence type="ECO:0000256" key="19">
    <source>
        <dbReference type="PROSITE-ProRule" id="PRU00175"/>
    </source>
</evidence>
<dbReference type="Gene3D" id="3.30.40.10">
    <property type="entry name" value="Zinc/RING finger domain, C3HC4 (zinc finger)"/>
    <property type="match status" value="1"/>
</dbReference>
<evidence type="ECO:0000256" key="16">
    <source>
        <dbReference type="ARBA" id="ARBA00031783"/>
    </source>
</evidence>
<evidence type="ECO:0000256" key="7">
    <source>
        <dbReference type="ARBA" id="ARBA00022679"/>
    </source>
</evidence>
<dbReference type="InterPro" id="IPR001841">
    <property type="entry name" value="Znf_RING"/>
</dbReference>
<evidence type="ECO:0000256" key="18">
    <source>
        <dbReference type="ARBA" id="ARBA00082369"/>
    </source>
</evidence>
<dbReference type="EC" id="2.3.2.27" evidence="5"/>
<evidence type="ECO:0000256" key="4">
    <source>
        <dbReference type="ARBA" id="ARBA00009506"/>
    </source>
</evidence>
<dbReference type="GO" id="GO:0006513">
    <property type="term" value="P:protein monoubiquitination"/>
    <property type="evidence" value="ECO:0007669"/>
    <property type="project" value="InterPro"/>
</dbReference>
<evidence type="ECO:0000256" key="3">
    <source>
        <dbReference type="ARBA" id="ARBA00004906"/>
    </source>
</evidence>
<evidence type="ECO:0000313" key="24">
    <source>
        <dbReference type="Proteomes" id="UP000738325"/>
    </source>
</evidence>
<evidence type="ECO:0000256" key="5">
    <source>
        <dbReference type="ARBA" id="ARBA00012483"/>
    </source>
</evidence>
<evidence type="ECO:0000256" key="8">
    <source>
        <dbReference type="ARBA" id="ARBA00022723"/>
    </source>
</evidence>
<dbReference type="SUPFAM" id="SSF57850">
    <property type="entry name" value="RING/U-box"/>
    <property type="match status" value="1"/>
</dbReference>
<dbReference type="InterPro" id="IPR013083">
    <property type="entry name" value="Znf_RING/FYVE/PHD"/>
</dbReference>
<feature type="compositionally biased region" description="Gly residues" evidence="20">
    <location>
        <begin position="333"/>
        <end position="348"/>
    </location>
</feature>
<keyword evidence="10 19" id="KW-0863">Zinc-finger</keyword>
<dbReference type="InterPro" id="IPR006642">
    <property type="entry name" value="Rad18_UBZ4"/>
</dbReference>
<sequence length="571" mass="61979">MNRGITDPSDWPAEFSPLREIDSNLRCPICKELLRAAIMLQCFHNFCSECIRRHLDKESTCPACRVQTSTAQMRRNVALDEIANSFGDCRSLLLKTVTDSLSPPKHTKPAQLSRAESMDLDDLAPQTKRRRTSSRISSKSTTLSSPTSQDTVEMNGLVDSAAEDDNDKDDDFMVSSQGSSSIHKGKSVSRSTAGPTLRSRAGRSEPPITVLEKTPEPARSWTTTAPQPPSQPASPSHVATATAPTPPTKPTTLVACPVCSMGIPEAYTNTHLDRFCFRGLKDPAYTISFELIMKQAPVVIETYERQGTTTRDVVGSTASNTSSPQKPSSSSLGAGGGYSNGSVAGGSSDGSSPLQHRTMQLSISGSPVKQPYPELKRIPKLAYGVLNEKQLRKKLLELGLPCHGDKQLMQKRHAEYVTIYNANCDATRPQTITQLKKTLQIWEETYLRDLDTKLVQRRQLEQQQARQQAELAQAKSTSADPSSSTVDATSSAVSTPLSSEGASSTGGEAGSSSFVPNQANNTNVAVAVAKASAFAHVLKYADEYAELIADVRRRQQIDKEKRVSEDTTKAE</sequence>
<gene>
    <name evidence="23" type="primary">RAD18</name>
    <name evidence="23" type="ORF">BGZ99_009669</name>
</gene>
<evidence type="ECO:0000256" key="2">
    <source>
        <dbReference type="ARBA" id="ARBA00004123"/>
    </source>
</evidence>
<dbReference type="PANTHER" id="PTHR14134:SF2">
    <property type="entry name" value="E3 UBIQUITIN-PROTEIN LIGASE RAD18"/>
    <property type="match status" value="1"/>
</dbReference>
<feature type="region of interest" description="Disordered" evidence="20">
    <location>
        <begin position="100"/>
        <end position="251"/>
    </location>
</feature>
<feature type="compositionally biased region" description="Acidic residues" evidence="20">
    <location>
        <begin position="161"/>
        <end position="172"/>
    </location>
</feature>
<feature type="region of interest" description="Disordered" evidence="20">
    <location>
        <begin position="466"/>
        <end position="514"/>
    </location>
</feature>
<evidence type="ECO:0000256" key="12">
    <source>
        <dbReference type="ARBA" id="ARBA00022833"/>
    </source>
</evidence>
<feature type="compositionally biased region" description="Low complexity" evidence="20">
    <location>
        <begin position="134"/>
        <end position="148"/>
    </location>
</feature>
<feature type="compositionally biased region" description="Polar residues" evidence="20">
    <location>
        <begin position="174"/>
        <end position="194"/>
    </location>
</feature>
<dbReference type="InterPro" id="IPR003034">
    <property type="entry name" value="SAP_dom"/>
</dbReference>
<name>A0A9P6R6A4_9FUNG</name>
<organism evidence="23 24">
    <name type="scientific">Dissophora globulifera</name>
    <dbReference type="NCBI Taxonomy" id="979702"/>
    <lineage>
        <taxon>Eukaryota</taxon>
        <taxon>Fungi</taxon>
        <taxon>Fungi incertae sedis</taxon>
        <taxon>Mucoromycota</taxon>
        <taxon>Mortierellomycotina</taxon>
        <taxon>Mortierellomycetes</taxon>
        <taxon>Mortierellales</taxon>
        <taxon>Mortierellaceae</taxon>
        <taxon>Dissophora</taxon>
    </lineage>
</organism>
<dbReference type="GO" id="GO:0006301">
    <property type="term" value="P:DNA damage tolerance"/>
    <property type="evidence" value="ECO:0007669"/>
    <property type="project" value="InterPro"/>
</dbReference>
<feature type="compositionally biased region" description="Low complexity" evidence="20">
    <location>
        <begin position="233"/>
        <end position="243"/>
    </location>
</feature>